<protein>
    <submittedName>
        <fullName evidence="1">Uncharacterized protein</fullName>
    </submittedName>
</protein>
<dbReference type="AlphaFoldDB" id="A0A420IYR3"/>
<gene>
    <name evidence="1" type="ORF">GcC1_044034</name>
</gene>
<organism evidence="1 2">
    <name type="scientific">Golovinomyces cichoracearum</name>
    <dbReference type="NCBI Taxonomy" id="62708"/>
    <lineage>
        <taxon>Eukaryota</taxon>
        <taxon>Fungi</taxon>
        <taxon>Dikarya</taxon>
        <taxon>Ascomycota</taxon>
        <taxon>Pezizomycotina</taxon>
        <taxon>Leotiomycetes</taxon>
        <taxon>Erysiphales</taxon>
        <taxon>Erysiphaceae</taxon>
        <taxon>Golovinomyces</taxon>
    </lineage>
</organism>
<proteinExistence type="predicted"/>
<evidence type="ECO:0000313" key="1">
    <source>
        <dbReference type="EMBL" id="RKF79655.1"/>
    </source>
</evidence>
<dbReference type="Proteomes" id="UP000285405">
    <property type="component" value="Unassembled WGS sequence"/>
</dbReference>
<evidence type="ECO:0000313" key="2">
    <source>
        <dbReference type="Proteomes" id="UP000285405"/>
    </source>
</evidence>
<name>A0A420IYR3_9PEZI</name>
<reference evidence="1 2" key="1">
    <citation type="journal article" date="2018" name="BMC Genomics">
        <title>Comparative genome analyses reveal sequence features reflecting distinct modes of host-adaptation between dicot and monocot powdery mildew.</title>
        <authorList>
            <person name="Wu Y."/>
            <person name="Ma X."/>
            <person name="Pan Z."/>
            <person name="Kale S.D."/>
            <person name="Song Y."/>
            <person name="King H."/>
            <person name="Zhang Q."/>
            <person name="Presley C."/>
            <person name="Deng X."/>
            <person name="Wei C.I."/>
            <person name="Xiao S."/>
        </authorList>
    </citation>
    <scope>NUCLEOTIDE SEQUENCE [LARGE SCALE GENOMIC DNA]</scope>
    <source>
        <strain evidence="1">UCSC1</strain>
    </source>
</reference>
<comment type="caution">
    <text evidence="1">The sequence shown here is derived from an EMBL/GenBank/DDBJ whole genome shotgun (WGS) entry which is preliminary data.</text>
</comment>
<feature type="non-terminal residue" evidence="1">
    <location>
        <position position="1"/>
    </location>
</feature>
<accession>A0A420IYR3</accession>
<dbReference type="EMBL" id="MCBR01004468">
    <property type="protein sequence ID" value="RKF79655.1"/>
    <property type="molecule type" value="Genomic_DNA"/>
</dbReference>
<feature type="non-terminal residue" evidence="1">
    <location>
        <position position="67"/>
    </location>
</feature>
<sequence>TEQIKIASSAARLRLKAAHCGVISGKPLATKLAATMASETMEATIPILTDTQSLFMEPLSSSRGGFA</sequence>